<sequence length="195" mass="21771">MHEGPPNSNNEGRWLEPVFLIILAIKASRRISIPQNSGNEGKVMVPSLSGTILISLIPILSEKKKKRSLTLLENAASNVEDRKPQFLHFNGFSLSHSPLDVLHSPFFDIDFVNNHTIEEYVDWILFSLATAIDQRRPPPFYKIPCLGNRSVPDDDPLNSRANKSVGADEVRRKSAGAYHDENSRVVTREEAGGKS</sequence>
<keyword evidence="3" id="KW-1185">Reference proteome</keyword>
<name>A0ABD0USL5_DENTH</name>
<comment type="caution">
    <text evidence="2">The sequence shown here is derived from an EMBL/GenBank/DDBJ whole genome shotgun (WGS) entry which is preliminary data.</text>
</comment>
<feature type="compositionally biased region" description="Basic and acidic residues" evidence="1">
    <location>
        <begin position="166"/>
        <end position="195"/>
    </location>
</feature>
<evidence type="ECO:0000256" key="1">
    <source>
        <dbReference type="SAM" id="MobiDB-lite"/>
    </source>
</evidence>
<gene>
    <name evidence="2" type="ORF">M5K25_016657</name>
</gene>
<feature type="region of interest" description="Disordered" evidence="1">
    <location>
        <begin position="152"/>
        <end position="195"/>
    </location>
</feature>
<dbReference type="AlphaFoldDB" id="A0ABD0USL5"/>
<protein>
    <submittedName>
        <fullName evidence="2">Uncharacterized protein</fullName>
    </submittedName>
</protein>
<accession>A0ABD0USL5</accession>
<proteinExistence type="predicted"/>
<dbReference type="Proteomes" id="UP001552299">
    <property type="component" value="Unassembled WGS sequence"/>
</dbReference>
<dbReference type="EMBL" id="JANQDX010000013">
    <property type="protein sequence ID" value="KAL0913213.1"/>
    <property type="molecule type" value="Genomic_DNA"/>
</dbReference>
<reference evidence="2 3" key="1">
    <citation type="journal article" date="2024" name="Plant Biotechnol. J.">
        <title>Dendrobium thyrsiflorum genome and its molecular insights into genes involved in important horticultural traits.</title>
        <authorList>
            <person name="Chen B."/>
            <person name="Wang J.Y."/>
            <person name="Zheng P.J."/>
            <person name="Li K.L."/>
            <person name="Liang Y.M."/>
            <person name="Chen X.F."/>
            <person name="Zhang C."/>
            <person name="Zhao X."/>
            <person name="He X."/>
            <person name="Zhang G.Q."/>
            <person name="Liu Z.J."/>
            <person name="Xu Q."/>
        </authorList>
    </citation>
    <scope>NUCLEOTIDE SEQUENCE [LARGE SCALE GENOMIC DNA]</scope>
    <source>
        <strain evidence="2">GZMU011</strain>
    </source>
</reference>
<evidence type="ECO:0000313" key="2">
    <source>
        <dbReference type="EMBL" id="KAL0913213.1"/>
    </source>
</evidence>
<organism evidence="2 3">
    <name type="scientific">Dendrobium thyrsiflorum</name>
    <name type="common">Pinecone-like raceme dendrobium</name>
    <name type="synonym">Orchid</name>
    <dbReference type="NCBI Taxonomy" id="117978"/>
    <lineage>
        <taxon>Eukaryota</taxon>
        <taxon>Viridiplantae</taxon>
        <taxon>Streptophyta</taxon>
        <taxon>Embryophyta</taxon>
        <taxon>Tracheophyta</taxon>
        <taxon>Spermatophyta</taxon>
        <taxon>Magnoliopsida</taxon>
        <taxon>Liliopsida</taxon>
        <taxon>Asparagales</taxon>
        <taxon>Orchidaceae</taxon>
        <taxon>Epidendroideae</taxon>
        <taxon>Malaxideae</taxon>
        <taxon>Dendrobiinae</taxon>
        <taxon>Dendrobium</taxon>
    </lineage>
</organism>
<evidence type="ECO:0000313" key="3">
    <source>
        <dbReference type="Proteomes" id="UP001552299"/>
    </source>
</evidence>